<dbReference type="InterPro" id="IPR011701">
    <property type="entry name" value="MFS"/>
</dbReference>
<keyword evidence="4 8" id="KW-0472">Membrane</keyword>
<feature type="transmembrane region" description="Helical" evidence="8">
    <location>
        <begin position="600"/>
        <end position="622"/>
    </location>
</feature>
<feature type="transmembrane region" description="Helical" evidence="8">
    <location>
        <begin position="680"/>
        <end position="702"/>
    </location>
</feature>
<feature type="transmembrane region" description="Helical" evidence="8">
    <location>
        <begin position="714"/>
        <end position="734"/>
    </location>
</feature>
<dbReference type="PANTHER" id="PTHR23514">
    <property type="entry name" value="BYPASS OF STOP CODON PROTEIN 6"/>
    <property type="match status" value="1"/>
</dbReference>
<dbReference type="Proteomes" id="UP000288429">
    <property type="component" value="Unassembled WGS sequence"/>
</dbReference>
<feature type="compositionally biased region" description="Polar residues" evidence="7">
    <location>
        <begin position="88"/>
        <end position="110"/>
    </location>
</feature>
<sequence length="859" mass="94911">MAPSTAPYSTPWIPAPYGRACLGCSRAKCKCFYRSEGGRCERCCRLEIACEPAAGVRKSRTNAIRSAPSADARLERRLDGLVSLIQSQGANTPAATPETNNSPSVESNGQIPFDPPPEYSTPASPASAYQPDVAIDSTDATVELLRPVDPESSDTASLILSDMSIHGLTDRVAEEQLNTFRRSFLPNCPLFHLPPSLSAREFRQQKPFTWFVTMTLSAKQISQQFVMEDTIWRIISKRIVCEHLANLDLLIGLICFASWSHGFKKDKPFMTMLTQMAVSLAFELGLHKPSTNGAQRCKFWRYVPEQQQAGRERTLEERRTILALFHLSSSYSERTIQLYLCYAELSLKKHLIGEPKTSSQSIPENFQRLQNLNSALGSTEKWLELLFDMPLSDLAGVNVEFCTQFLHCLAILFKLTIHKEPGWDMEEVRKRIDVMSVLDRACEVLGEVPMAMGIVDAPVATEETSLLSTVKEDRNDVPKIIAVKFAMLMAGMNDAATGALIPYIQPGYNVGLLPVAILYLMNFSGWFLAAFTNVHLTSRLGMGGTLIIGASIQLIAYALTFWKPPFPVFSSSFFFTGLGVACLDAQVNTYVAHMRNSHRWLGVLHAAYGLGALLSPIAATMFATKTPYWHLFYLLMLFLTVCNIAWSSWSFRDSLFKSSNYADGEGAGDQLRAALSQKSVWMISLFFFLYVGAEFTAGGWVIEFLIEVRHSPPNIAGYVASGFWGGLMIGRILLADITHKLGDRRMVFIYILIGLRLQLVFWFVLDVAVDAIAISLLGFVIAPFFPVGVSVLTNILPRELHVAAIGFTATVGQAGSAAFPFLTGAIASKAGVAVLQPIMVTLLVGMFLCWGLIPRTKRN</sequence>
<dbReference type="InterPro" id="IPR036259">
    <property type="entry name" value="MFS_trans_sf"/>
</dbReference>
<feature type="transmembrane region" description="Helical" evidence="8">
    <location>
        <begin position="628"/>
        <end position="649"/>
    </location>
</feature>
<feature type="transmembrane region" description="Helical" evidence="8">
    <location>
        <begin position="510"/>
        <end position="531"/>
    </location>
</feature>
<dbReference type="GO" id="GO:0022857">
    <property type="term" value="F:transmembrane transporter activity"/>
    <property type="evidence" value="ECO:0007669"/>
    <property type="project" value="InterPro"/>
</dbReference>
<feature type="transmembrane region" description="Helical" evidence="8">
    <location>
        <begin position="800"/>
        <end position="822"/>
    </location>
</feature>
<keyword evidence="11" id="KW-1185">Reference proteome</keyword>
<keyword evidence="3 8" id="KW-1133">Transmembrane helix</keyword>
<keyword evidence="6" id="KW-0539">Nucleus</keyword>
<dbReference type="InterPro" id="IPR051788">
    <property type="entry name" value="MFS_Transporter"/>
</dbReference>
<protein>
    <recommendedName>
        <fullName evidence="9">Major facilitator superfamily (MFS) profile domain-containing protein</fullName>
    </recommendedName>
</protein>
<feature type="region of interest" description="Disordered" evidence="7">
    <location>
        <begin position="88"/>
        <end position="129"/>
    </location>
</feature>
<dbReference type="PANTHER" id="PTHR23514:SF15">
    <property type="entry name" value="TRANSPORTER, PUTATIVE (AFU_ORTHOLOGUE AFUA_8G05090)-RELATED"/>
    <property type="match status" value="1"/>
</dbReference>
<dbReference type="AlphaFoldDB" id="A0A428UZI9"/>
<dbReference type="GO" id="GO:0008270">
    <property type="term" value="F:zinc ion binding"/>
    <property type="evidence" value="ECO:0007669"/>
    <property type="project" value="InterPro"/>
</dbReference>
<dbReference type="PROSITE" id="PS00463">
    <property type="entry name" value="ZN2_CY6_FUNGAL_1"/>
    <property type="match status" value="1"/>
</dbReference>
<dbReference type="Pfam" id="PF07690">
    <property type="entry name" value="MFS_1"/>
    <property type="match status" value="1"/>
</dbReference>
<evidence type="ECO:0000256" key="2">
    <source>
        <dbReference type="ARBA" id="ARBA00022692"/>
    </source>
</evidence>
<keyword evidence="5" id="KW-0325">Glycoprotein</keyword>
<feature type="transmembrane region" description="Helical" evidence="8">
    <location>
        <begin position="834"/>
        <end position="853"/>
    </location>
</feature>
<evidence type="ECO:0000256" key="7">
    <source>
        <dbReference type="SAM" id="MobiDB-lite"/>
    </source>
</evidence>
<evidence type="ECO:0000256" key="3">
    <source>
        <dbReference type="ARBA" id="ARBA00022989"/>
    </source>
</evidence>
<evidence type="ECO:0000256" key="5">
    <source>
        <dbReference type="ARBA" id="ARBA00023180"/>
    </source>
</evidence>
<evidence type="ECO:0000256" key="8">
    <source>
        <dbReference type="SAM" id="Phobius"/>
    </source>
</evidence>
<organism evidence="10 11">
    <name type="scientific">Fusarium ambrosium</name>
    <dbReference type="NCBI Taxonomy" id="131363"/>
    <lineage>
        <taxon>Eukaryota</taxon>
        <taxon>Fungi</taxon>
        <taxon>Dikarya</taxon>
        <taxon>Ascomycota</taxon>
        <taxon>Pezizomycotina</taxon>
        <taxon>Sordariomycetes</taxon>
        <taxon>Hypocreomycetidae</taxon>
        <taxon>Hypocreales</taxon>
        <taxon>Nectriaceae</taxon>
        <taxon>Fusarium</taxon>
        <taxon>Fusarium solani species complex</taxon>
    </lineage>
</organism>
<dbReference type="Gene3D" id="1.20.1250.20">
    <property type="entry name" value="MFS general substrate transporter like domains"/>
    <property type="match status" value="2"/>
</dbReference>
<dbReference type="InterPro" id="IPR001138">
    <property type="entry name" value="Zn2Cys6_DnaBD"/>
</dbReference>
<feature type="transmembrane region" description="Helical" evidence="8">
    <location>
        <begin position="771"/>
        <end position="793"/>
    </location>
</feature>
<dbReference type="PROSITE" id="PS50850">
    <property type="entry name" value="MFS"/>
    <property type="match status" value="1"/>
</dbReference>
<evidence type="ECO:0000313" key="11">
    <source>
        <dbReference type="Proteomes" id="UP000288429"/>
    </source>
</evidence>
<dbReference type="GO" id="GO:0016020">
    <property type="term" value="C:membrane"/>
    <property type="evidence" value="ECO:0007669"/>
    <property type="project" value="UniProtKB-SubCell"/>
</dbReference>
<feature type="transmembrane region" description="Helical" evidence="8">
    <location>
        <begin position="543"/>
        <end position="562"/>
    </location>
</feature>
<dbReference type="GO" id="GO:0000981">
    <property type="term" value="F:DNA-binding transcription factor activity, RNA polymerase II-specific"/>
    <property type="evidence" value="ECO:0007669"/>
    <property type="project" value="InterPro"/>
</dbReference>
<feature type="transmembrane region" description="Helical" evidence="8">
    <location>
        <begin position="746"/>
        <end position="765"/>
    </location>
</feature>
<gene>
    <name evidence="10" type="ORF">CDV31_001567</name>
</gene>
<reference evidence="10 11" key="1">
    <citation type="submission" date="2017-06" db="EMBL/GenBank/DDBJ databases">
        <title>Cmopartive genomic analysis of Ambrosia Fusariam Clade fungi.</title>
        <authorList>
            <person name="Stajich J.E."/>
            <person name="Carrillo J."/>
            <person name="Kijimoto T."/>
            <person name="Eskalen A."/>
            <person name="O'Donnell K."/>
            <person name="Kasson M."/>
        </authorList>
    </citation>
    <scope>NUCLEOTIDE SEQUENCE [LARGE SCALE GENOMIC DNA]</scope>
    <source>
        <strain evidence="10 11">NRRL 20438</strain>
    </source>
</reference>
<comment type="subcellular location">
    <subcellularLocation>
        <location evidence="1">Membrane</location>
        <topology evidence="1">Multi-pass membrane protein</topology>
    </subcellularLocation>
</comment>
<evidence type="ECO:0000313" key="10">
    <source>
        <dbReference type="EMBL" id="RSM19680.1"/>
    </source>
</evidence>
<evidence type="ECO:0000259" key="9">
    <source>
        <dbReference type="PROSITE" id="PS50850"/>
    </source>
</evidence>
<comment type="caution">
    <text evidence="10">The sequence shown here is derived from an EMBL/GenBank/DDBJ whole genome shotgun (WGS) entry which is preliminary data.</text>
</comment>
<dbReference type="SUPFAM" id="SSF103473">
    <property type="entry name" value="MFS general substrate transporter"/>
    <property type="match status" value="1"/>
</dbReference>
<evidence type="ECO:0000256" key="1">
    <source>
        <dbReference type="ARBA" id="ARBA00004141"/>
    </source>
</evidence>
<evidence type="ECO:0000256" key="4">
    <source>
        <dbReference type="ARBA" id="ARBA00023136"/>
    </source>
</evidence>
<name>A0A428UZI9_9HYPO</name>
<accession>A0A428UZI9</accession>
<dbReference type="FunFam" id="1.20.1250.20:FF:000286">
    <property type="entry name" value="MFS efflux transporter"/>
    <property type="match status" value="1"/>
</dbReference>
<keyword evidence="2 8" id="KW-0812">Transmembrane</keyword>
<feature type="domain" description="Major facilitator superfamily (MFS) profile" evidence="9">
    <location>
        <begin position="479"/>
        <end position="857"/>
    </location>
</feature>
<proteinExistence type="predicted"/>
<feature type="transmembrane region" description="Helical" evidence="8">
    <location>
        <begin position="568"/>
        <end position="588"/>
    </location>
</feature>
<dbReference type="InterPro" id="IPR020846">
    <property type="entry name" value="MFS_dom"/>
</dbReference>
<dbReference type="EMBL" id="NIZV01000011">
    <property type="protein sequence ID" value="RSM19680.1"/>
    <property type="molecule type" value="Genomic_DNA"/>
</dbReference>
<evidence type="ECO:0000256" key="6">
    <source>
        <dbReference type="ARBA" id="ARBA00023242"/>
    </source>
</evidence>